<evidence type="ECO:0000256" key="9">
    <source>
        <dbReference type="ARBA" id="ARBA00023136"/>
    </source>
</evidence>
<keyword evidence="9" id="KW-0472">Membrane</keyword>
<keyword evidence="4" id="KW-0813">Transport</keyword>
<dbReference type="STRING" id="221109.gene:10733799"/>
<dbReference type="Pfam" id="PF02050">
    <property type="entry name" value="FliJ"/>
    <property type="match status" value="1"/>
</dbReference>
<dbReference type="GO" id="GO:0015031">
    <property type="term" value="P:protein transport"/>
    <property type="evidence" value="ECO:0007669"/>
    <property type="project" value="UniProtKB-KW"/>
</dbReference>
<dbReference type="eggNOG" id="COG2882">
    <property type="taxonomic scope" value="Bacteria"/>
</dbReference>
<keyword evidence="10" id="KW-1006">Bacterial flagellum protein export</keyword>
<dbReference type="GO" id="GO:0005886">
    <property type="term" value="C:plasma membrane"/>
    <property type="evidence" value="ECO:0007669"/>
    <property type="project" value="UniProtKB-SubCell"/>
</dbReference>
<comment type="similarity">
    <text evidence="2">Belongs to the FliJ family.</text>
</comment>
<name>Q8EQX9_OCEIH</name>
<keyword evidence="7" id="KW-1005">Bacterial flagellum biogenesis</keyword>
<evidence type="ECO:0000256" key="10">
    <source>
        <dbReference type="ARBA" id="ARBA00023225"/>
    </source>
</evidence>
<organism evidence="12 13">
    <name type="scientific">Oceanobacillus iheyensis (strain DSM 14371 / CIP 107618 / JCM 11309 / KCTC 3954 / HTE831)</name>
    <dbReference type="NCBI Taxonomy" id="221109"/>
    <lineage>
        <taxon>Bacteria</taxon>
        <taxon>Bacillati</taxon>
        <taxon>Bacillota</taxon>
        <taxon>Bacilli</taxon>
        <taxon>Bacillales</taxon>
        <taxon>Bacillaceae</taxon>
        <taxon>Oceanobacillus</taxon>
    </lineage>
</organism>
<protein>
    <recommendedName>
        <fullName evidence="3">Flagellar FliJ protein</fullName>
    </recommendedName>
</protein>
<dbReference type="OrthoDB" id="2968361at2"/>
<evidence type="ECO:0000256" key="3">
    <source>
        <dbReference type="ARBA" id="ARBA00020392"/>
    </source>
</evidence>
<evidence type="ECO:0000256" key="8">
    <source>
        <dbReference type="ARBA" id="ARBA00022927"/>
    </source>
</evidence>
<reference evidence="12 13" key="2">
    <citation type="journal article" date="2002" name="Nucleic Acids Res.">
        <title>Genome sequence of Oceanobacillus iheyensis isolated from the Iheya Ridge and its unexpected adaptive capabilities to extreme environments.</title>
        <authorList>
            <person name="Takami H."/>
            <person name="Takaki Y."/>
            <person name="Uchiyama I."/>
        </authorList>
    </citation>
    <scope>NUCLEOTIDE SEQUENCE [LARGE SCALE GENOMIC DNA]</scope>
    <source>
        <strain evidence="13">DSM 14371 / CIP 107618 / JCM 11309 / KCTC 3954 / HTE831</strain>
    </source>
</reference>
<keyword evidence="6" id="KW-0145">Chemotaxis</keyword>
<dbReference type="Proteomes" id="UP000000822">
    <property type="component" value="Chromosome"/>
</dbReference>
<keyword evidence="5" id="KW-1003">Cell membrane</keyword>
<dbReference type="EMBL" id="BA000028">
    <property type="protein sequence ID" value="BAC13515.1"/>
    <property type="molecule type" value="Genomic_DNA"/>
</dbReference>
<evidence type="ECO:0000256" key="2">
    <source>
        <dbReference type="ARBA" id="ARBA00010004"/>
    </source>
</evidence>
<gene>
    <name evidence="12" type="primary">fliJ</name>
</gene>
<comment type="subcellular location">
    <subcellularLocation>
        <location evidence="1">Cell membrane</location>
        <topology evidence="1">Peripheral membrane protein</topology>
        <orientation evidence="1">Cytoplasmic side</orientation>
    </subcellularLocation>
</comment>
<reference evidence="12 13" key="1">
    <citation type="journal article" date="2001" name="FEMS Microbiol. Lett.">
        <title>Oceanobacillus iheyensis gen. nov., sp. nov., a deep-sea extremely halotolerant and alkaliphilic species isolated from a depth of 1050 m on the Iheya Ridge.</title>
        <authorList>
            <person name="Lu J."/>
            <person name="Nogi Y."/>
            <person name="Takami H."/>
        </authorList>
    </citation>
    <scope>NUCLEOTIDE SEQUENCE [LARGE SCALE GENOMIC DNA]</scope>
    <source>
        <strain evidence="13">DSM 14371 / CIP 107618 / JCM 11309 / KCTC 3954 / HTE831</strain>
    </source>
</reference>
<feature type="coiled-coil region" evidence="11">
    <location>
        <begin position="73"/>
        <end position="107"/>
    </location>
</feature>
<evidence type="ECO:0000256" key="7">
    <source>
        <dbReference type="ARBA" id="ARBA00022795"/>
    </source>
</evidence>
<keyword evidence="12" id="KW-0282">Flagellum</keyword>
<dbReference type="GO" id="GO:0044781">
    <property type="term" value="P:bacterial-type flagellum organization"/>
    <property type="evidence" value="ECO:0007669"/>
    <property type="project" value="UniProtKB-KW"/>
</dbReference>
<keyword evidence="12" id="KW-0966">Cell projection</keyword>
<proteinExistence type="inferred from homology"/>
<dbReference type="GO" id="GO:0006935">
    <property type="term" value="P:chemotaxis"/>
    <property type="evidence" value="ECO:0007669"/>
    <property type="project" value="UniProtKB-KW"/>
</dbReference>
<dbReference type="GO" id="GO:0009288">
    <property type="term" value="C:bacterial-type flagellum"/>
    <property type="evidence" value="ECO:0007669"/>
    <property type="project" value="InterPro"/>
</dbReference>
<accession>Q8EQX9</accession>
<dbReference type="HOGENOM" id="CLU_145228_0_0_9"/>
<dbReference type="InterPro" id="IPR053716">
    <property type="entry name" value="Flag_assembly_chemotaxis_eff"/>
</dbReference>
<keyword evidence="8" id="KW-0653">Protein transport</keyword>
<keyword evidence="12" id="KW-0969">Cilium</keyword>
<dbReference type="Gene3D" id="1.10.287.1700">
    <property type="match status" value="1"/>
</dbReference>
<dbReference type="GO" id="GO:0071973">
    <property type="term" value="P:bacterial-type flagellum-dependent cell motility"/>
    <property type="evidence" value="ECO:0007669"/>
    <property type="project" value="InterPro"/>
</dbReference>
<evidence type="ECO:0000256" key="1">
    <source>
        <dbReference type="ARBA" id="ARBA00004413"/>
    </source>
</evidence>
<dbReference type="AlphaFoldDB" id="Q8EQX9"/>
<dbReference type="NCBIfam" id="TIGR02473">
    <property type="entry name" value="flagell_FliJ"/>
    <property type="match status" value="1"/>
</dbReference>
<evidence type="ECO:0000256" key="6">
    <source>
        <dbReference type="ARBA" id="ARBA00022500"/>
    </source>
</evidence>
<keyword evidence="11" id="KW-0175">Coiled coil</keyword>
<evidence type="ECO:0000313" key="13">
    <source>
        <dbReference type="Proteomes" id="UP000000822"/>
    </source>
</evidence>
<evidence type="ECO:0000256" key="4">
    <source>
        <dbReference type="ARBA" id="ARBA00022448"/>
    </source>
</evidence>
<keyword evidence="13" id="KW-1185">Reference proteome</keyword>
<dbReference type="KEGG" id="oih:OB1559"/>
<sequence>MVEVIGLTRIREIRENEKKVAQSSYNQSKETFEKIATELYNLLKTKENAEASFESYIQNTTSIEKIKEQSSYIEKLNQRIQSVQLLVQRARNDMEIKQEKLSNAYVEVKKFDKIIEFKQKNEIEEAKRKEANWMDEMSMQQYLGHKTR</sequence>
<evidence type="ECO:0000313" key="12">
    <source>
        <dbReference type="EMBL" id="BAC13515.1"/>
    </source>
</evidence>
<dbReference type="InterPro" id="IPR012823">
    <property type="entry name" value="Flagell_FliJ"/>
</dbReference>
<evidence type="ECO:0000256" key="11">
    <source>
        <dbReference type="SAM" id="Coils"/>
    </source>
</evidence>
<evidence type="ECO:0000256" key="5">
    <source>
        <dbReference type="ARBA" id="ARBA00022475"/>
    </source>
</evidence>
<dbReference type="RefSeq" id="WP_011065959.1">
    <property type="nucleotide sequence ID" value="NC_004193.1"/>
</dbReference>